<evidence type="ECO:0000259" key="4">
    <source>
        <dbReference type="Pfam" id="PF02784"/>
    </source>
</evidence>
<keyword evidence="2 3" id="KW-0663">Pyridoxal phosphate</keyword>
<name>A0A7V2AW90_UNCEI</name>
<gene>
    <name evidence="5" type="ORF">ENO08_08035</name>
</gene>
<protein>
    <submittedName>
        <fullName evidence="5">Decarboxylase</fullName>
    </submittedName>
</protein>
<comment type="caution">
    <text evidence="5">The sequence shown here is derived from an EMBL/GenBank/DDBJ whole genome shotgun (WGS) entry which is preliminary data.</text>
</comment>
<dbReference type="InterPro" id="IPR022644">
    <property type="entry name" value="De-COase2_N"/>
</dbReference>
<dbReference type="SUPFAM" id="SSF51419">
    <property type="entry name" value="PLP-binding barrel"/>
    <property type="match status" value="1"/>
</dbReference>
<dbReference type="AlphaFoldDB" id="A0A7V2AW90"/>
<dbReference type="EMBL" id="DSEC01000576">
    <property type="protein sequence ID" value="HER44393.1"/>
    <property type="molecule type" value="Genomic_DNA"/>
</dbReference>
<accession>A0A7V2AW90</accession>
<sequence>MALEKDMLERARNLLRQEIPLINQGRMESFVGSCITRAGTFLDLISENGSPLYIVDRGGLARDLARMRTAFSALPGDVEIFYAMKSNNMPEIAGIMAGEGAGLDVSSGLELKTAVEAGARSMIFSGPGKTDDELALTMYHADRVTLMIDSFGELERLDRLTRAKGITVRAGVRLTVRPDGLWRKFGIPVADLARFAAKADSCPFVQLEGLQFHTSWNLNPTAHVSFISELGRALKALPALLLRDIEFIDLGGGFWPEQGEWLRAAGTAPGMLRNLLKPEKPDTTSKYRLRSTDIETFAAAIGDELRRSIPSEVECRFFIEPGRWLCHQNMHILLTVVDVKAPDIVITDAGTNAVGWERFEHDYFPVINLSDPDISERRCGVFGSLCTPHDVWGWSYFGGGIERGDVLLVPLQGAYTYSLRQQFIKPLPKTAIVQGPLDLRWKE</sequence>
<organism evidence="5">
    <name type="scientific">Eiseniibacteriota bacterium</name>
    <dbReference type="NCBI Taxonomy" id="2212470"/>
    <lineage>
        <taxon>Bacteria</taxon>
        <taxon>Candidatus Eiseniibacteriota</taxon>
    </lineage>
</organism>
<proteinExistence type="predicted"/>
<evidence type="ECO:0000256" key="2">
    <source>
        <dbReference type="ARBA" id="ARBA00022898"/>
    </source>
</evidence>
<dbReference type="Pfam" id="PF02784">
    <property type="entry name" value="Orn_Arg_deC_N"/>
    <property type="match status" value="1"/>
</dbReference>
<dbReference type="GO" id="GO:0009089">
    <property type="term" value="P:lysine biosynthetic process via diaminopimelate"/>
    <property type="evidence" value="ECO:0007669"/>
    <property type="project" value="TreeGrafter"/>
</dbReference>
<evidence type="ECO:0000313" key="5">
    <source>
        <dbReference type="EMBL" id="HER44393.1"/>
    </source>
</evidence>
<feature type="active site" description="Proton donor" evidence="3">
    <location>
        <position position="386"/>
    </location>
</feature>
<evidence type="ECO:0000256" key="3">
    <source>
        <dbReference type="PIRSR" id="PIRSR600183-50"/>
    </source>
</evidence>
<evidence type="ECO:0000256" key="1">
    <source>
        <dbReference type="ARBA" id="ARBA00001933"/>
    </source>
</evidence>
<dbReference type="Gene3D" id="3.20.20.10">
    <property type="entry name" value="Alanine racemase"/>
    <property type="match status" value="1"/>
</dbReference>
<comment type="cofactor">
    <cofactor evidence="1 3">
        <name>pyridoxal 5'-phosphate</name>
        <dbReference type="ChEBI" id="CHEBI:597326"/>
    </cofactor>
</comment>
<dbReference type="InterPro" id="IPR029066">
    <property type="entry name" value="PLP-binding_barrel"/>
</dbReference>
<reference evidence="5" key="1">
    <citation type="journal article" date="2020" name="mSystems">
        <title>Genome- and Community-Level Interaction Insights into Carbon Utilization and Element Cycling Functions of Hydrothermarchaeota in Hydrothermal Sediment.</title>
        <authorList>
            <person name="Zhou Z."/>
            <person name="Liu Y."/>
            <person name="Xu W."/>
            <person name="Pan J."/>
            <person name="Luo Z.H."/>
            <person name="Li M."/>
        </authorList>
    </citation>
    <scope>NUCLEOTIDE SEQUENCE [LARGE SCALE GENOMIC DNA]</scope>
    <source>
        <strain evidence="5">SpSt-1233</strain>
    </source>
</reference>
<dbReference type="InterPro" id="IPR000183">
    <property type="entry name" value="Orn/DAP/Arg_de-COase"/>
</dbReference>
<dbReference type="Gene3D" id="2.40.37.10">
    <property type="entry name" value="Lyase, Ornithine Decarboxylase, Chain A, domain 1"/>
    <property type="match status" value="1"/>
</dbReference>
<dbReference type="InterPro" id="IPR009006">
    <property type="entry name" value="Ala_racemase/Decarboxylase_C"/>
</dbReference>
<dbReference type="InterPro" id="IPR022653">
    <property type="entry name" value="De-COase2_pyr-phos_BS"/>
</dbReference>
<dbReference type="PANTHER" id="PTHR43727:SF2">
    <property type="entry name" value="GROUP IV DECARBOXYLASE"/>
    <property type="match status" value="1"/>
</dbReference>
<dbReference type="GO" id="GO:0008836">
    <property type="term" value="F:diaminopimelate decarboxylase activity"/>
    <property type="evidence" value="ECO:0007669"/>
    <property type="project" value="TreeGrafter"/>
</dbReference>
<dbReference type="PANTHER" id="PTHR43727">
    <property type="entry name" value="DIAMINOPIMELATE DECARBOXYLASE"/>
    <property type="match status" value="1"/>
</dbReference>
<dbReference type="PRINTS" id="PR01179">
    <property type="entry name" value="ODADCRBXLASE"/>
</dbReference>
<dbReference type="Proteomes" id="UP000886069">
    <property type="component" value="Unassembled WGS sequence"/>
</dbReference>
<feature type="domain" description="Orn/DAP/Arg decarboxylase 2 N-terminal" evidence="4">
    <location>
        <begin position="65"/>
        <end position="255"/>
    </location>
</feature>
<dbReference type="PROSITE" id="PS00878">
    <property type="entry name" value="ODR_DC_2_1"/>
    <property type="match status" value="1"/>
</dbReference>
<feature type="modified residue" description="N6-(pyridoxal phosphate)lysine" evidence="3">
    <location>
        <position position="85"/>
    </location>
</feature>
<dbReference type="SUPFAM" id="SSF50621">
    <property type="entry name" value="Alanine racemase C-terminal domain-like"/>
    <property type="match status" value="1"/>
</dbReference>